<dbReference type="Proteomes" id="UP000076555">
    <property type="component" value="Unassembled WGS sequence"/>
</dbReference>
<sequence>MHIDFEMQYPLNNISLYPAPKFMYSKGQGAEEMTKFPNQFTLGAGLLILWGGHPARLVY</sequence>
<proteinExistence type="predicted"/>
<protein>
    <submittedName>
        <fullName evidence="1">Potassium ABC transporter ATPase</fullName>
    </submittedName>
</protein>
<dbReference type="EMBL" id="LWAJ01000007">
    <property type="protein sequence ID" value="KZL51757.1"/>
    <property type="molecule type" value="Genomic_DNA"/>
</dbReference>
<organism evidence="1 2">
    <name type="scientific">Nodularia spumigena CENA596</name>
    <dbReference type="NCBI Taxonomy" id="1819295"/>
    <lineage>
        <taxon>Bacteria</taxon>
        <taxon>Bacillati</taxon>
        <taxon>Cyanobacteriota</taxon>
        <taxon>Cyanophyceae</taxon>
        <taxon>Nostocales</taxon>
        <taxon>Nodulariaceae</taxon>
        <taxon>Nodularia</taxon>
    </lineage>
</organism>
<dbReference type="AlphaFoldDB" id="A0A166L0K2"/>
<gene>
    <name evidence="1" type="ORF">A2T98_00530</name>
</gene>
<evidence type="ECO:0000313" key="2">
    <source>
        <dbReference type="Proteomes" id="UP000076555"/>
    </source>
</evidence>
<name>A0A166L0K2_NODSP</name>
<reference evidence="1 2" key="1">
    <citation type="submission" date="2016-04" db="EMBL/GenBank/DDBJ databases">
        <title>Draft Genome Assembly of the Bloom-forming Cyanobacterium Nodularia spumigena Strain CENA596 in Shrimp Production Ponds.</title>
        <authorList>
            <person name="Popin R.V."/>
            <person name="Rigonato J."/>
            <person name="Abreu V.A."/>
            <person name="Andreote A.P."/>
            <person name="Silveira S.B."/>
            <person name="Odebrecht C."/>
            <person name="Fiore M.F."/>
        </authorList>
    </citation>
    <scope>NUCLEOTIDE SEQUENCE [LARGE SCALE GENOMIC DNA]</scope>
    <source>
        <strain evidence="1 2">CENA596</strain>
    </source>
</reference>
<evidence type="ECO:0000313" key="1">
    <source>
        <dbReference type="EMBL" id="KZL51757.1"/>
    </source>
</evidence>
<comment type="caution">
    <text evidence="1">The sequence shown here is derived from an EMBL/GenBank/DDBJ whole genome shotgun (WGS) entry which is preliminary data.</text>
</comment>
<accession>A0A166L0K2</accession>